<evidence type="ECO:0000256" key="5">
    <source>
        <dbReference type="ARBA" id="ARBA00022723"/>
    </source>
</evidence>
<keyword evidence="5 9" id="KW-0479">Metal-binding</keyword>
<keyword evidence="7 9" id="KW-0408">Iron</keyword>
<dbReference type="InterPro" id="IPR002326">
    <property type="entry name" value="Cyt_c1"/>
</dbReference>
<dbReference type="PANTHER" id="PTHR10266:SF3">
    <property type="entry name" value="CYTOCHROME C1, HEME PROTEIN, MITOCHONDRIAL"/>
    <property type="match status" value="1"/>
</dbReference>
<sequence>MKLMKACIAGLALVGLGTPAALAAGGTMPLEKGDTPLPDWEFDGVFGKYDKNAVQRGFQVYVEVCAACHSMELMSYRNLGEPGGPFYNPDDPALTEALVKEFAAQYMVDEVDDFGDTVQRPARPSDKFVSPYPNVQAASAANGGAAPPDFSVIVKARAGGADYIYRLLTGYPDAEEFDSENRLHFDDDHSHGVLTQPAGLYYNPYFAGDTGGNWEGDPRHKPPGGYLAMPPQLSDFRVEYADGTPPTKEQLASDVAHFLAWASEPKLENRTSLGMAVMIYLFFLALLVYFSYKQIWRNVEH</sequence>
<keyword evidence="6 10" id="KW-1133">Transmembrane helix</keyword>
<dbReference type="RefSeq" id="WP_377379033.1">
    <property type="nucleotide sequence ID" value="NZ_JBHSSW010000012.1"/>
</dbReference>
<dbReference type="Proteomes" id="UP001596303">
    <property type="component" value="Unassembled WGS sequence"/>
</dbReference>
<keyword evidence="8 10" id="KW-0472">Membrane</keyword>
<dbReference type="PRINTS" id="PR00603">
    <property type="entry name" value="CYTOCHROMEC1"/>
</dbReference>
<dbReference type="SUPFAM" id="SSF46626">
    <property type="entry name" value="Cytochrome c"/>
    <property type="match status" value="1"/>
</dbReference>
<dbReference type="Gene3D" id="1.20.5.100">
    <property type="entry name" value="Cytochrome c1, transmembrane anchor, C-terminal"/>
    <property type="match status" value="1"/>
</dbReference>
<accession>A0ABW1SAU2</accession>
<evidence type="ECO:0000256" key="9">
    <source>
        <dbReference type="PROSITE-ProRule" id="PRU00433"/>
    </source>
</evidence>
<evidence type="ECO:0000313" key="13">
    <source>
        <dbReference type="EMBL" id="MFC6198647.1"/>
    </source>
</evidence>
<organism evidence="13 14">
    <name type="scientific">Ponticaulis profundi</name>
    <dbReference type="NCBI Taxonomy" id="2665222"/>
    <lineage>
        <taxon>Bacteria</taxon>
        <taxon>Pseudomonadati</taxon>
        <taxon>Pseudomonadota</taxon>
        <taxon>Alphaproteobacteria</taxon>
        <taxon>Hyphomonadales</taxon>
        <taxon>Hyphomonadaceae</taxon>
        <taxon>Ponticaulis</taxon>
    </lineage>
</organism>
<proteinExistence type="predicted"/>
<evidence type="ECO:0000313" key="14">
    <source>
        <dbReference type="Proteomes" id="UP001596303"/>
    </source>
</evidence>
<comment type="caution">
    <text evidence="13">The sequence shown here is derived from an EMBL/GenBank/DDBJ whole genome shotgun (WGS) entry which is preliminary data.</text>
</comment>
<evidence type="ECO:0000259" key="12">
    <source>
        <dbReference type="PROSITE" id="PS51007"/>
    </source>
</evidence>
<feature type="chain" id="PRO_5046832486" description="Cytochrome c1" evidence="11">
    <location>
        <begin position="24"/>
        <end position="301"/>
    </location>
</feature>
<keyword evidence="4 10" id="KW-0812">Transmembrane</keyword>
<keyword evidence="11" id="KW-0732">Signal</keyword>
<evidence type="ECO:0000256" key="4">
    <source>
        <dbReference type="ARBA" id="ARBA00022692"/>
    </source>
</evidence>
<evidence type="ECO:0000256" key="11">
    <source>
        <dbReference type="SAM" id="SignalP"/>
    </source>
</evidence>
<dbReference type="PROSITE" id="PS51007">
    <property type="entry name" value="CYTC"/>
    <property type="match status" value="1"/>
</dbReference>
<evidence type="ECO:0000256" key="2">
    <source>
        <dbReference type="ARBA" id="ARBA00016165"/>
    </source>
</evidence>
<evidence type="ECO:0000256" key="6">
    <source>
        <dbReference type="ARBA" id="ARBA00022989"/>
    </source>
</evidence>
<reference evidence="14" key="1">
    <citation type="journal article" date="2019" name="Int. J. Syst. Evol. Microbiol.">
        <title>The Global Catalogue of Microorganisms (GCM) 10K type strain sequencing project: providing services to taxonomists for standard genome sequencing and annotation.</title>
        <authorList>
            <consortium name="The Broad Institute Genomics Platform"/>
            <consortium name="The Broad Institute Genome Sequencing Center for Infectious Disease"/>
            <person name="Wu L."/>
            <person name="Ma J."/>
        </authorList>
    </citation>
    <scope>NUCLEOTIDE SEQUENCE [LARGE SCALE GENOMIC DNA]</scope>
    <source>
        <strain evidence="14">CGMCC-1.15741</strain>
    </source>
</reference>
<keyword evidence="14" id="KW-1185">Reference proteome</keyword>
<keyword evidence="3 9" id="KW-0349">Heme</keyword>
<evidence type="ECO:0000256" key="8">
    <source>
        <dbReference type="ARBA" id="ARBA00023136"/>
    </source>
</evidence>
<name>A0ABW1SAU2_9PROT</name>
<dbReference type="InterPro" id="IPR009056">
    <property type="entry name" value="Cyt_c-like_dom"/>
</dbReference>
<dbReference type="PANTHER" id="PTHR10266">
    <property type="entry name" value="CYTOCHROME C1"/>
    <property type="match status" value="1"/>
</dbReference>
<evidence type="ECO:0000256" key="1">
    <source>
        <dbReference type="ARBA" id="ARBA00004370"/>
    </source>
</evidence>
<feature type="domain" description="Cytochrome c" evidence="12">
    <location>
        <begin position="52"/>
        <end position="168"/>
    </location>
</feature>
<comment type="subcellular location">
    <subcellularLocation>
        <location evidence="1">Membrane</location>
    </subcellularLocation>
</comment>
<evidence type="ECO:0000256" key="3">
    <source>
        <dbReference type="ARBA" id="ARBA00022617"/>
    </source>
</evidence>
<feature type="transmembrane region" description="Helical" evidence="10">
    <location>
        <begin position="273"/>
        <end position="292"/>
    </location>
</feature>
<evidence type="ECO:0000256" key="7">
    <source>
        <dbReference type="ARBA" id="ARBA00023004"/>
    </source>
</evidence>
<evidence type="ECO:0000256" key="10">
    <source>
        <dbReference type="SAM" id="Phobius"/>
    </source>
</evidence>
<gene>
    <name evidence="13" type="ORF">ACFQDM_11170</name>
</gene>
<dbReference type="InterPro" id="IPR036909">
    <property type="entry name" value="Cyt_c-like_dom_sf"/>
</dbReference>
<dbReference type="Gene3D" id="1.10.760.10">
    <property type="entry name" value="Cytochrome c-like domain"/>
    <property type="match status" value="1"/>
</dbReference>
<dbReference type="EMBL" id="JBHSSW010000012">
    <property type="protein sequence ID" value="MFC6198647.1"/>
    <property type="molecule type" value="Genomic_DNA"/>
</dbReference>
<dbReference type="Pfam" id="PF02167">
    <property type="entry name" value="Cytochrom_C1"/>
    <property type="match status" value="1"/>
</dbReference>
<protein>
    <recommendedName>
        <fullName evidence="2">Cytochrome c1</fullName>
    </recommendedName>
</protein>
<feature type="signal peptide" evidence="11">
    <location>
        <begin position="1"/>
        <end position="23"/>
    </location>
</feature>